<dbReference type="GO" id="GO:0004842">
    <property type="term" value="F:ubiquitin-protein transferase activity"/>
    <property type="evidence" value="ECO:0007669"/>
    <property type="project" value="TreeGrafter"/>
</dbReference>
<feature type="repeat" description="ANK" evidence="3">
    <location>
        <begin position="144"/>
        <end position="176"/>
    </location>
</feature>
<keyword evidence="1" id="KW-0677">Repeat</keyword>
<feature type="compositionally biased region" description="Basic and acidic residues" evidence="4">
    <location>
        <begin position="19"/>
        <end position="34"/>
    </location>
</feature>
<dbReference type="PRINTS" id="PR01415">
    <property type="entry name" value="ANKYRIN"/>
</dbReference>
<name>A0A7I8JA16_SPIIN</name>
<evidence type="ECO:0000256" key="1">
    <source>
        <dbReference type="ARBA" id="ARBA00022737"/>
    </source>
</evidence>
<dbReference type="PROSITE" id="PS50088">
    <property type="entry name" value="ANK_REPEAT"/>
    <property type="match status" value="3"/>
</dbReference>
<evidence type="ECO:0000256" key="2">
    <source>
        <dbReference type="ARBA" id="ARBA00023043"/>
    </source>
</evidence>
<evidence type="ECO:0000313" key="5">
    <source>
        <dbReference type="EMBL" id="CAA2627811.1"/>
    </source>
</evidence>
<dbReference type="Gene3D" id="1.25.40.20">
    <property type="entry name" value="Ankyrin repeat-containing domain"/>
    <property type="match status" value="3"/>
</dbReference>
<dbReference type="PANTHER" id="PTHR24171:SF8">
    <property type="entry name" value="BRCA1-ASSOCIATED RING DOMAIN PROTEIN 1"/>
    <property type="match status" value="1"/>
</dbReference>
<feature type="compositionally biased region" description="Basic residues" evidence="4">
    <location>
        <begin position="266"/>
        <end position="282"/>
    </location>
</feature>
<feature type="region of interest" description="Disordered" evidence="4">
    <location>
        <begin position="198"/>
        <end position="289"/>
    </location>
</feature>
<dbReference type="Proteomes" id="UP001189122">
    <property type="component" value="Unassembled WGS sequence"/>
</dbReference>
<evidence type="ECO:0000256" key="3">
    <source>
        <dbReference type="PROSITE-ProRule" id="PRU00023"/>
    </source>
</evidence>
<sequence length="310" mass="33502">MEDNQHWISALPSFSRRSNCREGGEREMGGERRKTSGGKGRGVEEDSPLHVAARAGDIVAVRTICSSNPLSVNARDRHSRTPLHLAAWSGHLEVVSYLCSQKADAGAAAMDDMGAIHFAAQKGHTNVVRALLSSGASVRAANRKGWTPLHYAVKGSHLDLAKYLIRKGANLDAKTRAGETPLDLGGGDEARATLSEYERKLQQSHKEEGAAAGKKAGDERTADDGKRKASAELPVEGGGEGKKAREVGAGQDASVPKKPESSSRTSSKRRIWSRNKNGSRKREKLEGWRKESEHVHTFFCLTCTRVSNSS</sequence>
<dbReference type="InterPro" id="IPR002110">
    <property type="entry name" value="Ankyrin_rpt"/>
</dbReference>
<feature type="compositionally biased region" description="Basic and acidic residues" evidence="4">
    <location>
        <begin position="198"/>
        <end position="230"/>
    </location>
</feature>
<keyword evidence="2 3" id="KW-0040">ANK repeat</keyword>
<feature type="repeat" description="ANK" evidence="3">
    <location>
        <begin position="78"/>
        <end position="110"/>
    </location>
</feature>
<feature type="region of interest" description="Disordered" evidence="4">
    <location>
        <begin position="16"/>
        <end position="45"/>
    </location>
</feature>
<dbReference type="SUPFAM" id="SSF48403">
    <property type="entry name" value="Ankyrin repeat"/>
    <property type="match status" value="1"/>
</dbReference>
<dbReference type="PROSITE" id="PS50297">
    <property type="entry name" value="ANK_REP_REGION"/>
    <property type="match status" value="3"/>
</dbReference>
<dbReference type="GO" id="GO:0085020">
    <property type="term" value="P:protein K6-linked ubiquitination"/>
    <property type="evidence" value="ECO:0007669"/>
    <property type="project" value="TreeGrafter"/>
</dbReference>
<accession>A0A7I8JA16</accession>
<keyword evidence="6" id="KW-1185">Reference proteome</keyword>
<dbReference type="InterPro" id="IPR036770">
    <property type="entry name" value="Ankyrin_rpt-contain_sf"/>
</dbReference>
<dbReference type="Pfam" id="PF12796">
    <property type="entry name" value="Ank_2"/>
    <property type="match status" value="2"/>
</dbReference>
<organism evidence="5">
    <name type="scientific">Spirodela intermedia</name>
    <name type="common">Intermediate duckweed</name>
    <dbReference type="NCBI Taxonomy" id="51605"/>
    <lineage>
        <taxon>Eukaryota</taxon>
        <taxon>Viridiplantae</taxon>
        <taxon>Streptophyta</taxon>
        <taxon>Embryophyta</taxon>
        <taxon>Tracheophyta</taxon>
        <taxon>Spermatophyta</taxon>
        <taxon>Magnoliopsida</taxon>
        <taxon>Liliopsida</taxon>
        <taxon>Araceae</taxon>
        <taxon>Lemnoideae</taxon>
        <taxon>Spirodela</taxon>
    </lineage>
</organism>
<feature type="repeat" description="ANK" evidence="3">
    <location>
        <begin position="111"/>
        <end position="143"/>
    </location>
</feature>
<dbReference type="EMBL" id="CACRZD030000010">
    <property type="protein sequence ID" value="CAA6667068.1"/>
    <property type="molecule type" value="Genomic_DNA"/>
</dbReference>
<gene>
    <name evidence="5" type="ORF">SI7747_10013461</name>
</gene>
<dbReference type="PANTHER" id="PTHR24171">
    <property type="entry name" value="ANKYRIN REPEAT DOMAIN-CONTAINING PROTEIN 39-RELATED"/>
    <property type="match status" value="1"/>
</dbReference>
<dbReference type="EMBL" id="LR743597">
    <property type="protein sequence ID" value="CAA2627811.1"/>
    <property type="molecule type" value="Genomic_DNA"/>
</dbReference>
<proteinExistence type="predicted"/>
<evidence type="ECO:0000313" key="6">
    <source>
        <dbReference type="Proteomes" id="UP001189122"/>
    </source>
</evidence>
<dbReference type="AlphaFoldDB" id="A0A7I8JA16"/>
<protein>
    <submittedName>
        <fullName evidence="5">Uncharacterized protein</fullName>
    </submittedName>
</protein>
<reference evidence="5 6" key="1">
    <citation type="submission" date="2019-12" db="EMBL/GenBank/DDBJ databases">
        <authorList>
            <person name="Scholz U."/>
            <person name="Mascher M."/>
            <person name="Fiebig A."/>
        </authorList>
    </citation>
    <scope>NUCLEOTIDE SEQUENCE</scope>
</reference>
<dbReference type="SMART" id="SM00248">
    <property type="entry name" value="ANK"/>
    <property type="match status" value="4"/>
</dbReference>
<evidence type="ECO:0000256" key="4">
    <source>
        <dbReference type="SAM" id="MobiDB-lite"/>
    </source>
</evidence>